<keyword evidence="3" id="KW-1185">Reference proteome</keyword>
<dbReference type="InterPro" id="IPR000719">
    <property type="entry name" value="Prot_kinase_dom"/>
</dbReference>
<dbReference type="PROSITE" id="PS50011">
    <property type="entry name" value="PROTEIN_KINASE_DOM"/>
    <property type="match status" value="1"/>
</dbReference>
<dbReference type="SMART" id="SM00220">
    <property type="entry name" value="S_TKc"/>
    <property type="match status" value="1"/>
</dbReference>
<keyword evidence="2" id="KW-0808">Transferase</keyword>
<evidence type="ECO:0000313" key="3">
    <source>
        <dbReference type="Proteomes" id="UP000799779"/>
    </source>
</evidence>
<keyword evidence="2" id="KW-0418">Kinase</keyword>
<protein>
    <submittedName>
        <fullName evidence="2">Serine/threonine-protein kinase-like protein</fullName>
    </submittedName>
</protein>
<accession>A0A6A5VXX1</accession>
<dbReference type="GO" id="GO:0005524">
    <property type="term" value="F:ATP binding"/>
    <property type="evidence" value="ECO:0007669"/>
    <property type="project" value="InterPro"/>
</dbReference>
<feature type="domain" description="Protein kinase" evidence="1">
    <location>
        <begin position="8"/>
        <end position="255"/>
    </location>
</feature>
<dbReference type="Pfam" id="PF00069">
    <property type="entry name" value="Pkinase"/>
    <property type="match status" value="1"/>
</dbReference>
<dbReference type="InterPro" id="IPR011009">
    <property type="entry name" value="Kinase-like_dom_sf"/>
</dbReference>
<dbReference type="Proteomes" id="UP000799779">
    <property type="component" value="Unassembled WGS sequence"/>
</dbReference>
<dbReference type="Gene3D" id="1.10.510.10">
    <property type="entry name" value="Transferase(Phosphotransferase) domain 1"/>
    <property type="match status" value="1"/>
</dbReference>
<evidence type="ECO:0000313" key="2">
    <source>
        <dbReference type="EMBL" id="KAF1992731.1"/>
    </source>
</evidence>
<organism evidence="2 3">
    <name type="scientific">Amniculicola lignicola CBS 123094</name>
    <dbReference type="NCBI Taxonomy" id="1392246"/>
    <lineage>
        <taxon>Eukaryota</taxon>
        <taxon>Fungi</taxon>
        <taxon>Dikarya</taxon>
        <taxon>Ascomycota</taxon>
        <taxon>Pezizomycotina</taxon>
        <taxon>Dothideomycetes</taxon>
        <taxon>Pleosporomycetidae</taxon>
        <taxon>Pleosporales</taxon>
        <taxon>Amniculicolaceae</taxon>
        <taxon>Amniculicola</taxon>
    </lineage>
</organism>
<dbReference type="GO" id="GO:0004672">
    <property type="term" value="F:protein kinase activity"/>
    <property type="evidence" value="ECO:0007669"/>
    <property type="project" value="InterPro"/>
</dbReference>
<dbReference type="SUPFAM" id="SSF56112">
    <property type="entry name" value="Protein kinase-like (PK-like)"/>
    <property type="match status" value="1"/>
</dbReference>
<evidence type="ECO:0000259" key="1">
    <source>
        <dbReference type="PROSITE" id="PS50011"/>
    </source>
</evidence>
<name>A0A6A5VXX1_9PLEO</name>
<reference evidence="2" key="1">
    <citation type="journal article" date="2020" name="Stud. Mycol.">
        <title>101 Dothideomycetes genomes: a test case for predicting lifestyles and emergence of pathogens.</title>
        <authorList>
            <person name="Haridas S."/>
            <person name="Albert R."/>
            <person name="Binder M."/>
            <person name="Bloem J."/>
            <person name="Labutti K."/>
            <person name="Salamov A."/>
            <person name="Andreopoulos B."/>
            <person name="Baker S."/>
            <person name="Barry K."/>
            <person name="Bills G."/>
            <person name="Bluhm B."/>
            <person name="Cannon C."/>
            <person name="Castanera R."/>
            <person name="Culley D."/>
            <person name="Daum C."/>
            <person name="Ezra D."/>
            <person name="Gonzalez J."/>
            <person name="Henrissat B."/>
            <person name="Kuo A."/>
            <person name="Liang C."/>
            <person name="Lipzen A."/>
            <person name="Lutzoni F."/>
            <person name="Magnuson J."/>
            <person name="Mondo S."/>
            <person name="Nolan M."/>
            <person name="Ohm R."/>
            <person name="Pangilinan J."/>
            <person name="Park H.-J."/>
            <person name="Ramirez L."/>
            <person name="Alfaro M."/>
            <person name="Sun H."/>
            <person name="Tritt A."/>
            <person name="Yoshinaga Y."/>
            <person name="Zwiers L.-H."/>
            <person name="Turgeon B."/>
            <person name="Goodwin S."/>
            <person name="Spatafora J."/>
            <person name="Crous P."/>
            <person name="Grigoriev I."/>
        </authorList>
    </citation>
    <scope>NUCLEOTIDE SEQUENCE</scope>
    <source>
        <strain evidence="2">CBS 123094</strain>
    </source>
</reference>
<proteinExistence type="predicted"/>
<dbReference type="AlphaFoldDB" id="A0A6A5VXX1"/>
<dbReference type="OrthoDB" id="4062651at2759"/>
<sequence>MEVCEQNEAFIEEDGDLKFSHTKIICRVDDQYFYAITDRRYHFIADIDPVTLNHISIPASQIWPPFPMGFTQAPDPLPLNCHIKRPALIHYGDTEASSKFSCLLSNETEVCEILRKSPHPNIAYYYGCVVHNGRITGLCFARYGENLLERVNNDSRDLNADLCLRKIQSGISHLHSLGLIHCDINPMNVVMDGDTPVIVDFDSCRREGERLGFKAGTRGWTDESFTVARRENDQYGLSMIRDFLSQRKRAKDCLE</sequence>
<dbReference type="EMBL" id="ML977820">
    <property type="protein sequence ID" value="KAF1992731.1"/>
    <property type="molecule type" value="Genomic_DNA"/>
</dbReference>
<gene>
    <name evidence="2" type="ORF">P154DRAFT_163623</name>
</gene>